<gene>
    <name evidence="13" type="ORF">AADEFJLK_00596</name>
</gene>
<name>A0A2S5CS03_9GAMM</name>
<evidence type="ECO:0000256" key="1">
    <source>
        <dbReference type="ARBA" id="ARBA00004383"/>
    </source>
</evidence>
<accession>A0A2S5CS03</accession>
<keyword evidence="7 10" id="KW-0653">Protein transport</keyword>
<dbReference type="RefSeq" id="WP_103973243.1">
    <property type="nucleotide sequence ID" value="NZ_PGFZ01000001.1"/>
</dbReference>
<evidence type="ECO:0000256" key="6">
    <source>
        <dbReference type="ARBA" id="ARBA00022692"/>
    </source>
</evidence>
<evidence type="ECO:0000256" key="7">
    <source>
        <dbReference type="ARBA" id="ARBA00022927"/>
    </source>
</evidence>
<evidence type="ECO:0000256" key="5">
    <source>
        <dbReference type="ARBA" id="ARBA00022519"/>
    </source>
</evidence>
<keyword evidence="5 10" id="KW-0997">Cell inner membrane</keyword>
<dbReference type="InterPro" id="IPR037682">
    <property type="entry name" value="TonB_C"/>
</dbReference>
<dbReference type="Gene3D" id="3.30.1150.10">
    <property type="match status" value="1"/>
</dbReference>
<keyword evidence="3 10" id="KW-0813">Transport</keyword>
<dbReference type="EMBL" id="PGFZ01000001">
    <property type="protein sequence ID" value="POZ53568.1"/>
    <property type="molecule type" value="Genomic_DNA"/>
</dbReference>
<dbReference type="GO" id="GO:0015031">
    <property type="term" value="P:protein transport"/>
    <property type="evidence" value="ECO:0007669"/>
    <property type="project" value="UniProtKB-UniRule"/>
</dbReference>
<keyword evidence="10" id="KW-0735">Signal-anchor</keyword>
<evidence type="ECO:0000259" key="12">
    <source>
        <dbReference type="PROSITE" id="PS52015"/>
    </source>
</evidence>
<dbReference type="InterPro" id="IPR051045">
    <property type="entry name" value="TonB-dependent_transducer"/>
</dbReference>
<dbReference type="Proteomes" id="UP000237423">
    <property type="component" value="Unassembled WGS sequence"/>
</dbReference>
<comment type="function">
    <text evidence="10">Interacts with outer membrane receptor proteins that carry out high-affinity binding and energy dependent uptake into the periplasmic space of specific substrates. It could act to transduce energy from the cytoplasmic membrane to specific energy-requiring processes in the outer membrane, resulting in the release into the periplasm of ligands bound by these outer membrane proteins.</text>
</comment>
<sequence>MPRPALKIVPFPVRTDPIITAQNNPDRRVLAVVKTRPPVSTPPDTRPHFMRHGGYALAVVATIALHGLWLSTATDSVPHPQATAPTILKVSWLPAPVVQAAATLQPKVNVPPKPPAKSQALPKARNKTPDKLLAKPSKNVFASNQGKRSVATNTVATNTTVVTPPNFVPSHVAAIANPTPPASAAPEPKAIAEPITLPHLNADYLHNPAPDYPTASRELGEQGRVLVRAKISADGKVEQILLRKSSGYARLDEAALAGVKQWRFVPAQQGAEQVAAWVVVPVAFSLEG</sequence>
<organism evidence="13 14">
    <name type="scientific">Methylovulum psychrotolerans</name>
    <dbReference type="NCBI Taxonomy" id="1704499"/>
    <lineage>
        <taxon>Bacteria</taxon>
        <taxon>Pseudomonadati</taxon>
        <taxon>Pseudomonadota</taxon>
        <taxon>Gammaproteobacteria</taxon>
        <taxon>Methylococcales</taxon>
        <taxon>Methylococcaceae</taxon>
        <taxon>Methylovulum</taxon>
    </lineage>
</organism>
<dbReference type="PANTHER" id="PTHR33446:SF2">
    <property type="entry name" value="PROTEIN TONB"/>
    <property type="match status" value="1"/>
</dbReference>
<dbReference type="Pfam" id="PF03544">
    <property type="entry name" value="TonB_C"/>
    <property type="match status" value="1"/>
</dbReference>
<feature type="region of interest" description="Disordered" evidence="11">
    <location>
        <begin position="106"/>
        <end position="130"/>
    </location>
</feature>
<keyword evidence="9" id="KW-0472">Membrane</keyword>
<comment type="caution">
    <text evidence="13">The sequence shown here is derived from an EMBL/GenBank/DDBJ whole genome shotgun (WGS) entry which is preliminary data.</text>
</comment>
<dbReference type="InterPro" id="IPR003538">
    <property type="entry name" value="TonB"/>
</dbReference>
<comment type="similarity">
    <text evidence="2 10">Belongs to the TonB family.</text>
</comment>
<dbReference type="GO" id="GO:0031992">
    <property type="term" value="F:energy transducer activity"/>
    <property type="evidence" value="ECO:0007669"/>
    <property type="project" value="InterPro"/>
</dbReference>
<evidence type="ECO:0000313" key="14">
    <source>
        <dbReference type="Proteomes" id="UP000237423"/>
    </source>
</evidence>
<proteinExistence type="inferred from homology"/>
<dbReference type="InterPro" id="IPR006260">
    <property type="entry name" value="TonB/TolA_C"/>
</dbReference>
<evidence type="ECO:0000256" key="3">
    <source>
        <dbReference type="ARBA" id="ARBA00022448"/>
    </source>
</evidence>
<evidence type="ECO:0000256" key="2">
    <source>
        <dbReference type="ARBA" id="ARBA00006555"/>
    </source>
</evidence>
<dbReference type="GO" id="GO:0030288">
    <property type="term" value="C:outer membrane-bounded periplasmic space"/>
    <property type="evidence" value="ECO:0007669"/>
    <property type="project" value="InterPro"/>
</dbReference>
<feature type="domain" description="TonB C-terminal" evidence="12">
    <location>
        <begin position="197"/>
        <end position="288"/>
    </location>
</feature>
<dbReference type="SUPFAM" id="SSF74653">
    <property type="entry name" value="TolA/TonB C-terminal domain"/>
    <property type="match status" value="1"/>
</dbReference>
<dbReference type="GO" id="GO:0015891">
    <property type="term" value="P:siderophore transport"/>
    <property type="evidence" value="ECO:0007669"/>
    <property type="project" value="InterPro"/>
</dbReference>
<protein>
    <recommendedName>
        <fullName evidence="10">Protein TonB</fullName>
    </recommendedName>
</protein>
<evidence type="ECO:0000256" key="9">
    <source>
        <dbReference type="ARBA" id="ARBA00023136"/>
    </source>
</evidence>
<evidence type="ECO:0000256" key="11">
    <source>
        <dbReference type="SAM" id="MobiDB-lite"/>
    </source>
</evidence>
<dbReference type="GO" id="GO:0055085">
    <property type="term" value="P:transmembrane transport"/>
    <property type="evidence" value="ECO:0007669"/>
    <property type="project" value="InterPro"/>
</dbReference>
<comment type="subcellular location">
    <subcellularLocation>
        <location evidence="1 10">Cell inner membrane</location>
        <topology evidence="1 10">Single-pass membrane protein</topology>
        <orientation evidence="1 10">Periplasmic side</orientation>
    </subcellularLocation>
</comment>
<dbReference type="PRINTS" id="PR01374">
    <property type="entry name" value="TONBPROTEIN"/>
</dbReference>
<evidence type="ECO:0000256" key="10">
    <source>
        <dbReference type="RuleBase" id="RU362123"/>
    </source>
</evidence>
<evidence type="ECO:0000256" key="8">
    <source>
        <dbReference type="ARBA" id="ARBA00022989"/>
    </source>
</evidence>
<dbReference type="GO" id="GO:0098797">
    <property type="term" value="C:plasma membrane protein complex"/>
    <property type="evidence" value="ECO:0007669"/>
    <property type="project" value="TreeGrafter"/>
</dbReference>
<dbReference type="PANTHER" id="PTHR33446">
    <property type="entry name" value="PROTEIN TONB-RELATED"/>
    <property type="match status" value="1"/>
</dbReference>
<dbReference type="PROSITE" id="PS52015">
    <property type="entry name" value="TONB_CTD"/>
    <property type="match status" value="1"/>
</dbReference>
<keyword evidence="4 10" id="KW-1003">Cell membrane</keyword>
<keyword evidence="6" id="KW-0812">Transmembrane</keyword>
<keyword evidence="8" id="KW-1133">Transmembrane helix</keyword>
<reference evidence="13 14" key="1">
    <citation type="submission" date="2017-11" db="EMBL/GenBank/DDBJ databases">
        <title>Draft Genome Sequence of Methylobacter psychrotolerans Sph1T, an Obligate Methanotroph from Low-Temperature Environments.</title>
        <authorList>
            <person name="Oshkin I.Y."/>
            <person name="Miroshnikov K."/>
            <person name="Belova S.E."/>
            <person name="Korzhenkov A."/>
            <person name="Toshchakov S.V."/>
            <person name="Dedysh S.N."/>
        </authorList>
    </citation>
    <scope>NUCLEOTIDE SEQUENCE [LARGE SCALE GENOMIC DNA]</scope>
    <source>
        <strain evidence="13 14">Sph1</strain>
    </source>
</reference>
<evidence type="ECO:0000256" key="4">
    <source>
        <dbReference type="ARBA" id="ARBA00022475"/>
    </source>
</evidence>
<dbReference type="AlphaFoldDB" id="A0A2S5CS03"/>
<dbReference type="NCBIfam" id="TIGR01352">
    <property type="entry name" value="tonB_Cterm"/>
    <property type="match status" value="1"/>
</dbReference>
<evidence type="ECO:0000313" key="13">
    <source>
        <dbReference type="EMBL" id="POZ53568.1"/>
    </source>
</evidence>